<sequence length="113" mass="12938">MLRKMMDEIGAENYLPLDIKYFPEHILENRERIINKTAEEKEKSMLELKKLLQEMSPVMKSDVQTSKCQLNALGEGRDASSGARNGTQIQYNKQICKLSIYVFLLVALSIITT</sequence>
<dbReference type="Proteomes" id="UP000499080">
    <property type="component" value="Unassembled WGS sequence"/>
</dbReference>
<feature type="transmembrane region" description="Helical" evidence="1">
    <location>
        <begin position="95"/>
        <end position="112"/>
    </location>
</feature>
<keyword evidence="1" id="KW-1133">Transmembrane helix</keyword>
<evidence type="ECO:0000313" key="3">
    <source>
        <dbReference type="Proteomes" id="UP000499080"/>
    </source>
</evidence>
<evidence type="ECO:0000313" key="2">
    <source>
        <dbReference type="EMBL" id="GBM50347.1"/>
    </source>
</evidence>
<dbReference type="EMBL" id="BGPR01001295">
    <property type="protein sequence ID" value="GBM50347.1"/>
    <property type="molecule type" value="Genomic_DNA"/>
</dbReference>
<reference evidence="2 3" key="1">
    <citation type="journal article" date="2019" name="Sci. Rep.">
        <title>Orb-weaving spider Araneus ventricosus genome elucidates the spidroin gene catalogue.</title>
        <authorList>
            <person name="Kono N."/>
            <person name="Nakamura H."/>
            <person name="Ohtoshi R."/>
            <person name="Moran D.A.P."/>
            <person name="Shinohara A."/>
            <person name="Yoshida Y."/>
            <person name="Fujiwara M."/>
            <person name="Mori M."/>
            <person name="Tomita M."/>
            <person name="Arakawa K."/>
        </authorList>
    </citation>
    <scope>NUCLEOTIDE SEQUENCE [LARGE SCALE GENOMIC DNA]</scope>
</reference>
<name>A0A4Y2GAY1_ARAVE</name>
<organism evidence="2 3">
    <name type="scientific">Araneus ventricosus</name>
    <name type="common">Orbweaver spider</name>
    <name type="synonym">Epeira ventricosa</name>
    <dbReference type="NCBI Taxonomy" id="182803"/>
    <lineage>
        <taxon>Eukaryota</taxon>
        <taxon>Metazoa</taxon>
        <taxon>Ecdysozoa</taxon>
        <taxon>Arthropoda</taxon>
        <taxon>Chelicerata</taxon>
        <taxon>Arachnida</taxon>
        <taxon>Araneae</taxon>
        <taxon>Araneomorphae</taxon>
        <taxon>Entelegynae</taxon>
        <taxon>Araneoidea</taxon>
        <taxon>Araneidae</taxon>
        <taxon>Araneus</taxon>
    </lineage>
</organism>
<accession>A0A4Y2GAY1</accession>
<dbReference type="AlphaFoldDB" id="A0A4Y2GAY1"/>
<gene>
    <name evidence="2" type="ORF">AVEN_208953_1</name>
</gene>
<keyword evidence="1" id="KW-0472">Membrane</keyword>
<proteinExistence type="predicted"/>
<protein>
    <submittedName>
        <fullName evidence="2">Uncharacterized protein</fullName>
    </submittedName>
</protein>
<comment type="caution">
    <text evidence="2">The sequence shown here is derived from an EMBL/GenBank/DDBJ whole genome shotgun (WGS) entry which is preliminary data.</text>
</comment>
<keyword evidence="3" id="KW-1185">Reference proteome</keyword>
<keyword evidence="1" id="KW-0812">Transmembrane</keyword>
<evidence type="ECO:0000256" key="1">
    <source>
        <dbReference type="SAM" id="Phobius"/>
    </source>
</evidence>